<dbReference type="CDD" id="cd05382">
    <property type="entry name" value="CAP_GAPR1-like"/>
    <property type="match status" value="1"/>
</dbReference>
<dbReference type="EMBL" id="LJIJ01001120">
    <property type="protein sequence ID" value="ODM92908.1"/>
    <property type="molecule type" value="Genomic_DNA"/>
</dbReference>
<dbReference type="STRING" id="48709.A0A1D2MIS5"/>
<dbReference type="InterPro" id="IPR034113">
    <property type="entry name" value="SCP_GAPR1-like"/>
</dbReference>
<protein>
    <submittedName>
        <fullName evidence="3">Golgi-associated plant pathogenesis-related protein 1</fullName>
    </submittedName>
</protein>
<dbReference type="InterPro" id="IPR014044">
    <property type="entry name" value="CAP_dom"/>
</dbReference>
<dbReference type="SMART" id="SM00198">
    <property type="entry name" value="SCP"/>
    <property type="match status" value="2"/>
</dbReference>
<feature type="signal peptide" evidence="1">
    <location>
        <begin position="1"/>
        <end position="33"/>
    </location>
</feature>
<evidence type="ECO:0000256" key="1">
    <source>
        <dbReference type="SAM" id="SignalP"/>
    </source>
</evidence>
<dbReference type="AlphaFoldDB" id="A0A1D2MIS5"/>
<accession>A0A1D2MIS5</accession>
<comment type="caution">
    <text evidence="3">The sequence shown here is derived from an EMBL/GenBank/DDBJ whole genome shotgun (WGS) entry which is preliminary data.</text>
</comment>
<dbReference type="InterPro" id="IPR035940">
    <property type="entry name" value="CAP_sf"/>
</dbReference>
<organism evidence="3 4">
    <name type="scientific">Orchesella cincta</name>
    <name type="common">Springtail</name>
    <name type="synonym">Podura cincta</name>
    <dbReference type="NCBI Taxonomy" id="48709"/>
    <lineage>
        <taxon>Eukaryota</taxon>
        <taxon>Metazoa</taxon>
        <taxon>Ecdysozoa</taxon>
        <taxon>Arthropoda</taxon>
        <taxon>Hexapoda</taxon>
        <taxon>Collembola</taxon>
        <taxon>Entomobryomorpha</taxon>
        <taxon>Entomobryoidea</taxon>
        <taxon>Orchesellidae</taxon>
        <taxon>Orchesellinae</taxon>
        <taxon>Orchesella</taxon>
    </lineage>
</organism>
<dbReference type="SUPFAM" id="SSF55797">
    <property type="entry name" value="PR-1-like"/>
    <property type="match status" value="2"/>
</dbReference>
<proteinExistence type="predicted"/>
<name>A0A1D2MIS5_ORCCI</name>
<keyword evidence="1" id="KW-0732">Signal</keyword>
<dbReference type="InterPro" id="IPR001283">
    <property type="entry name" value="CRISP-related"/>
</dbReference>
<dbReference type="PANTHER" id="PTHR10334">
    <property type="entry name" value="CYSTEINE-RICH SECRETORY PROTEIN-RELATED"/>
    <property type="match status" value="1"/>
</dbReference>
<gene>
    <name evidence="3" type="ORF">Ocin01_13778</name>
</gene>
<feature type="domain" description="SCP" evidence="2">
    <location>
        <begin position="274"/>
        <end position="411"/>
    </location>
</feature>
<reference evidence="3 4" key="1">
    <citation type="journal article" date="2016" name="Genome Biol. Evol.">
        <title>Gene Family Evolution Reflects Adaptation to Soil Environmental Stressors in the Genome of the Collembolan Orchesella cincta.</title>
        <authorList>
            <person name="Faddeeva-Vakhrusheva A."/>
            <person name="Derks M.F."/>
            <person name="Anvar S.Y."/>
            <person name="Agamennone V."/>
            <person name="Suring W."/>
            <person name="Smit S."/>
            <person name="van Straalen N.M."/>
            <person name="Roelofs D."/>
        </authorList>
    </citation>
    <scope>NUCLEOTIDE SEQUENCE [LARGE SCALE GENOMIC DNA]</scope>
    <source>
        <tissue evidence="3">Mixed pool</tissue>
    </source>
</reference>
<sequence>MKICYGRAEMEHSMKIVLLITLVSLLAQELVHGTPQNKPVGGKRAGKGKAVKAVDNVGQCPKRGKAVPVNANKSLNETQDAALAEINKHRSEYEAPALGPETGLFSNAQKCAEYYAERGIFGDNSCPYSNGAGEVVRGCKGAEQWNVFDYGKKAIEKWMDQAKDFDYSKPSFSDATKCFTQLVWKGSKNFGFGCACKKGNLAAVGLFEPAGNTLTDFVANVVKPINNNTLFNKVNGKYKEKLFTYSQILAFLKEPDGDKHQQWNPRCFGEAKEVYQQEALNLHNFYRAKHLTPAVALNASLNALAIQCANYYVEKGIIDHSCPHKNATITGENLFSSKGSWIAEDFAKIAVDTWYNEGNEYDYDKPVYSKKTGNFTQLVWAYTRELGFGYSKSNDYYVAVALYNPKGNARGHFENNGLSP</sequence>
<dbReference type="Proteomes" id="UP000094527">
    <property type="component" value="Unassembled WGS sequence"/>
</dbReference>
<evidence type="ECO:0000313" key="3">
    <source>
        <dbReference type="EMBL" id="ODM92908.1"/>
    </source>
</evidence>
<dbReference type="OrthoDB" id="337038at2759"/>
<evidence type="ECO:0000259" key="2">
    <source>
        <dbReference type="SMART" id="SM00198"/>
    </source>
</evidence>
<keyword evidence="4" id="KW-1185">Reference proteome</keyword>
<dbReference type="Pfam" id="PF00188">
    <property type="entry name" value="CAP"/>
    <property type="match status" value="2"/>
</dbReference>
<feature type="chain" id="PRO_5008904099" evidence="1">
    <location>
        <begin position="34"/>
        <end position="420"/>
    </location>
</feature>
<dbReference type="Gene3D" id="3.40.33.10">
    <property type="entry name" value="CAP"/>
    <property type="match status" value="2"/>
</dbReference>
<evidence type="ECO:0000313" key="4">
    <source>
        <dbReference type="Proteomes" id="UP000094527"/>
    </source>
</evidence>
<feature type="domain" description="SCP" evidence="2">
    <location>
        <begin position="77"/>
        <end position="215"/>
    </location>
</feature>